<keyword evidence="3" id="KW-0967">Endosome</keyword>
<keyword evidence="3" id="KW-0472">Membrane</keyword>
<evidence type="ECO:0000256" key="1">
    <source>
        <dbReference type="ARBA" id="ARBA00009250"/>
    </source>
</evidence>
<dbReference type="Pfam" id="PF04841">
    <property type="entry name" value="Vps16_N"/>
    <property type="match status" value="1"/>
</dbReference>
<dbReference type="PIRSF" id="PIRSF007949">
    <property type="entry name" value="VPS16"/>
    <property type="match status" value="1"/>
</dbReference>
<sequence>MFDSGTSLSSLLTQGWSPLGADTNYRKLELYEMQWHAQLPVHLQDFLVAVAPFGGAIALLRKDRVGKPGEWIHVFSAAGSPIKNIRWEGGAISNLGWSASEELVVVSVDGSVHVFPLDPHIVRVKTSFTLGKEAKDLGVIDSRVFNSRHNGSTGVAVLTAAYRFFVVKSLQDPRTNALKEIGLDSPPSCWQVVSTADNLRIIVAKDTLIYILDVNDRSLKQVSVHFDSGITAITEMCLSFNQQQLALFADTGAVWMGLSDLSMKKSEHNTKNRGRPKMMVWCGKEAVVATWNNLLILVGFEQQDMRYAFDEAIHVVAEPDGCRIVSNTRQYLLHKVPNEVNDVCKLGSFAPGRLLLEASEAYRKHLHTADDYLASIKEDDQLDVAVEQCIRAAGHQWDEVTQKALLKAASFGKVFQSEQKDPDEYVTMCKKMRVLNAIRSPEIGMPLSFRQFDGLGERVVIDRLIVRQHWPIAQTISSFLKLGMENKILVHWACYKVEQKHLKTDEVAKAIGERLAHVPAIQYSEIANRAADEGRKDLAVLLLNFEPRAAEQVPLLLKLTKPEDALMKAIESGDADLVYQAIFHMKDHSPAGFNLSLRKFPVALNLYLKMCRENNREILENLIDQEDDHAAMAKIKMEDAAATPQREQKLALLKTASEQFRRAPDEFSAKQMELHVKLLTIQQKMEQKEPSRQLFGKSLNHTITLLLKDGEFRMAEDLRRDFAVSDKRWMWLRAQVFAKEKQWGELEKLSKLKRIPLIGFEGFAELCLRVNDKQEALKYILKLKEDSKVNYVLRFTDGDISKAARLALEQRDLECLHLLREKAIEKPKTASLANEIDEFILTLSAKR</sequence>
<keyword evidence="3" id="KW-0458">Lysosome</keyword>
<dbReference type="PANTHER" id="PTHR12811">
    <property type="entry name" value="VACUOLAR PROTEIN SORTING VPS16"/>
    <property type="match status" value="1"/>
</dbReference>
<comment type="subcellular location">
    <subcellularLocation>
        <location evidence="3">Late endosome membrane</location>
        <topology evidence="3">Peripheral membrane protein</topology>
        <orientation evidence="3">Cytoplasmic side</orientation>
    </subcellularLocation>
    <subcellularLocation>
        <location evidence="3">Lysosome membrane</location>
        <topology evidence="3">Peripheral membrane protein</topology>
        <orientation evidence="3">Cytoplasmic side</orientation>
    </subcellularLocation>
    <text evidence="3">Cytoplasmic, peripheral membrane protein associated with late endosomes/lysosomes.</text>
</comment>
<dbReference type="GO" id="GO:0033263">
    <property type="term" value="C:CORVET complex"/>
    <property type="evidence" value="ECO:0007669"/>
    <property type="project" value="UniProtKB-UniRule"/>
</dbReference>
<reference evidence="7" key="1">
    <citation type="submission" date="2025-08" db="UniProtKB">
        <authorList>
            <consortium name="RefSeq"/>
        </authorList>
    </citation>
    <scope>IDENTIFICATION</scope>
</reference>
<dbReference type="Proteomes" id="UP000694867">
    <property type="component" value="Unplaced"/>
</dbReference>
<evidence type="ECO:0000313" key="7">
    <source>
        <dbReference type="RefSeq" id="XP_003740727.1"/>
    </source>
</evidence>
<dbReference type="GO" id="GO:0030897">
    <property type="term" value="C:HOPS complex"/>
    <property type="evidence" value="ECO:0007669"/>
    <property type="project" value="UniProtKB-UniRule"/>
</dbReference>
<dbReference type="KEGG" id="goe:100908967"/>
<dbReference type="GO" id="GO:0016197">
    <property type="term" value="P:endosomal transport"/>
    <property type="evidence" value="ECO:0007669"/>
    <property type="project" value="TreeGrafter"/>
</dbReference>
<gene>
    <name evidence="7" type="primary">LOC100908967</name>
</gene>
<feature type="domain" description="Vps16 N-terminal" evidence="5">
    <location>
        <begin position="15"/>
        <end position="426"/>
    </location>
</feature>
<evidence type="ECO:0000256" key="3">
    <source>
        <dbReference type="PIRNR" id="PIRNR007949"/>
    </source>
</evidence>
<organism evidence="6 7">
    <name type="scientific">Galendromus occidentalis</name>
    <name type="common">western predatory mite</name>
    <dbReference type="NCBI Taxonomy" id="34638"/>
    <lineage>
        <taxon>Eukaryota</taxon>
        <taxon>Metazoa</taxon>
        <taxon>Ecdysozoa</taxon>
        <taxon>Arthropoda</taxon>
        <taxon>Chelicerata</taxon>
        <taxon>Arachnida</taxon>
        <taxon>Acari</taxon>
        <taxon>Parasitiformes</taxon>
        <taxon>Mesostigmata</taxon>
        <taxon>Gamasina</taxon>
        <taxon>Phytoseioidea</taxon>
        <taxon>Phytoseiidae</taxon>
        <taxon>Typhlodrominae</taxon>
        <taxon>Galendromus</taxon>
    </lineage>
</organism>
<dbReference type="InterPro" id="IPR038132">
    <property type="entry name" value="Vps16_C_sf"/>
</dbReference>
<keyword evidence="3" id="KW-0653">Protein transport</keyword>
<dbReference type="GO" id="GO:0003779">
    <property type="term" value="F:actin binding"/>
    <property type="evidence" value="ECO:0007669"/>
    <property type="project" value="TreeGrafter"/>
</dbReference>
<dbReference type="Pfam" id="PF04840">
    <property type="entry name" value="Vps16_C"/>
    <property type="match status" value="1"/>
</dbReference>
<dbReference type="InterPro" id="IPR006926">
    <property type="entry name" value="Vps16_N"/>
</dbReference>
<keyword evidence="6" id="KW-1185">Reference proteome</keyword>
<keyword evidence="3" id="KW-0813">Transport</keyword>
<protein>
    <recommendedName>
        <fullName evidence="2 3">Vacuolar protein sorting-associated protein 16 homolog</fullName>
    </recommendedName>
</protein>
<dbReference type="GO" id="GO:0005765">
    <property type="term" value="C:lysosomal membrane"/>
    <property type="evidence" value="ECO:0007669"/>
    <property type="project" value="UniProtKB-SubCell"/>
</dbReference>
<dbReference type="Gene3D" id="1.10.150.780">
    <property type="entry name" value="Vps16, C-terminal region"/>
    <property type="match status" value="1"/>
</dbReference>
<dbReference type="SUPFAM" id="SSF82171">
    <property type="entry name" value="DPP6 N-terminal domain-like"/>
    <property type="match status" value="1"/>
</dbReference>
<comment type="function">
    <text evidence="3">Plays a role in vesicle-mediated protein trafficking to lysosomal compartments including the endocytic membrane transport and autophagic pathways. Believed to act as a core component of the putative HOPS and CORVET endosomal tethering complexes.</text>
</comment>
<dbReference type="PANTHER" id="PTHR12811:SF0">
    <property type="entry name" value="VACUOLAR PROTEIN SORTING-ASSOCIATED PROTEIN 16 HOMOLOG"/>
    <property type="match status" value="1"/>
</dbReference>
<dbReference type="InterPro" id="IPR016534">
    <property type="entry name" value="VPS16"/>
</dbReference>
<evidence type="ECO:0000313" key="6">
    <source>
        <dbReference type="Proteomes" id="UP000694867"/>
    </source>
</evidence>
<dbReference type="AlphaFoldDB" id="A0AAJ6QQH0"/>
<evidence type="ECO:0000259" key="4">
    <source>
        <dbReference type="Pfam" id="PF04840"/>
    </source>
</evidence>
<dbReference type="InterPro" id="IPR006925">
    <property type="entry name" value="Vps16_C"/>
</dbReference>
<dbReference type="GO" id="GO:0042144">
    <property type="term" value="P:vacuole fusion, non-autophagic"/>
    <property type="evidence" value="ECO:0007669"/>
    <property type="project" value="TreeGrafter"/>
</dbReference>
<dbReference type="RefSeq" id="XP_003740727.1">
    <property type="nucleotide sequence ID" value="XM_003740679.2"/>
</dbReference>
<feature type="domain" description="Vps16 C-terminal" evidence="4">
    <location>
        <begin position="521"/>
        <end position="828"/>
    </location>
</feature>
<dbReference type="GO" id="GO:0006886">
    <property type="term" value="P:intracellular protein transport"/>
    <property type="evidence" value="ECO:0007669"/>
    <property type="project" value="InterPro"/>
</dbReference>
<proteinExistence type="inferred from homology"/>
<dbReference type="CTD" id="41107"/>
<accession>A0AAJ6QQH0</accession>
<comment type="similarity">
    <text evidence="1 3">Belongs to the VPS16 family.</text>
</comment>
<evidence type="ECO:0000259" key="5">
    <source>
        <dbReference type="Pfam" id="PF04841"/>
    </source>
</evidence>
<dbReference type="GO" id="GO:0031902">
    <property type="term" value="C:late endosome membrane"/>
    <property type="evidence" value="ECO:0007669"/>
    <property type="project" value="UniProtKB-SubCell"/>
</dbReference>
<evidence type="ECO:0000256" key="2">
    <source>
        <dbReference type="ARBA" id="ARBA00017947"/>
    </source>
</evidence>
<name>A0AAJ6QQH0_9ACAR</name>
<dbReference type="GeneID" id="100908967"/>